<dbReference type="GO" id="GO:0000976">
    <property type="term" value="F:transcription cis-regulatory region binding"/>
    <property type="evidence" value="ECO:0007669"/>
    <property type="project" value="TreeGrafter"/>
</dbReference>
<feature type="non-terminal residue" evidence="5">
    <location>
        <position position="1"/>
    </location>
</feature>
<dbReference type="AlphaFoldDB" id="X1DYY6"/>
<organism evidence="5">
    <name type="scientific">marine sediment metagenome</name>
    <dbReference type="NCBI Taxonomy" id="412755"/>
    <lineage>
        <taxon>unclassified sequences</taxon>
        <taxon>metagenomes</taxon>
        <taxon>ecological metagenomes</taxon>
    </lineage>
</organism>
<dbReference type="GO" id="GO:0032993">
    <property type="term" value="C:protein-DNA complex"/>
    <property type="evidence" value="ECO:0007669"/>
    <property type="project" value="TreeGrafter"/>
</dbReference>
<comment type="caution">
    <text evidence="5">The sequence shown here is derived from an EMBL/GenBank/DDBJ whole genome shotgun (WGS) entry which is preliminary data.</text>
</comment>
<keyword evidence="1" id="KW-0597">Phosphoprotein</keyword>
<dbReference type="PANTHER" id="PTHR48111:SF40">
    <property type="entry name" value="PHOSPHATE REGULON TRANSCRIPTIONAL REGULATORY PROTEIN PHOB"/>
    <property type="match status" value="1"/>
</dbReference>
<proteinExistence type="predicted"/>
<evidence type="ECO:0000259" key="4">
    <source>
        <dbReference type="PROSITE" id="PS50110"/>
    </source>
</evidence>
<protein>
    <recommendedName>
        <fullName evidence="4">Response regulatory domain-containing protein</fullName>
    </recommendedName>
</protein>
<reference evidence="5" key="1">
    <citation type="journal article" date="2014" name="Front. Microbiol.">
        <title>High frequency of phylogenetically diverse reductive dehalogenase-homologous genes in deep subseafloor sedimentary metagenomes.</title>
        <authorList>
            <person name="Kawai M."/>
            <person name="Futagami T."/>
            <person name="Toyoda A."/>
            <person name="Takaki Y."/>
            <person name="Nishi S."/>
            <person name="Hori S."/>
            <person name="Arai W."/>
            <person name="Tsubouchi T."/>
            <person name="Morono Y."/>
            <person name="Uchiyama I."/>
            <person name="Ito T."/>
            <person name="Fujiyama A."/>
            <person name="Inagaki F."/>
            <person name="Takami H."/>
        </authorList>
    </citation>
    <scope>NUCLEOTIDE SEQUENCE</scope>
    <source>
        <strain evidence="5">Expedition CK06-06</strain>
    </source>
</reference>
<evidence type="ECO:0000313" key="5">
    <source>
        <dbReference type="EMBL" id="GAH26246.1"/>
    </source>
</evidence>
<feature type="non-terminal residue" evidence="5">
    <location>
        <position position="103"/>
    </location>
</feature>
<accession>X1DYY6</accession>
<name>X1DYY6_9ZZZZ</name>
<dbReference type="PROSITE" id="PS50110">
    <property type="entry name" value="RESPONSE_REGULATORY"/>
    <property type="match status" value="1"/>
</dbReference>
<evidence type="ECO:0000256" key="3">
    <source>
        <dbReference type="ARBA" id="ARBA00023125"/>
    </source>
</evidence>
<keyword evidence="2" id="KW-0902">Two-component regulatory system</keyword>
<sequence>RIAVLDWEMPYINGIDLCKKIRTTPLDKKDSYLYIILLTGRNNQDDIIQGLSAGADDYITKPYNFLELKVRLNNGERIIQLENNRIQIADTDDLTQLCNRDRI</sequence>
<dbReference type="InterPro" id="IPR039420">
    <property type="entry name" value="WalR-like"/>
</dbReference>
<dbReference type="Gene3D" id="3.40.50.2300">
    <property type="match status" value="1"/>
</dbReference>
<evidence type="ECO:0000256" key="2">
    <source>
        <dbReference type="ARBA" id="ARBA00023012"/>
    </source>
</evidence>
<dbReference type="PANTHER" id="PTHR48111">
    <property type="entry name" value="REGULATOR OF RPOS"/>
    <property type="match status" value="1"/>
</dbReference>
<gene>
    <name evidence="5" type="ORF">S01H4_65509</name>
</gene>
<dbReference type="GO" id="GO:0006355">
    <property type="term" value="P:regulation of DNA-templated transcription"/>
    <property type="evidence" value="ECO:0007669"/>
    <property type="project" value="TreeGrafter"/>
</dbReference>
<dbReference type="InterPro" id="IPR001789">
    <property type="entry name" value="Sig_transdc_resp-reg_receiver"/>
</dbReference>
<dbReference type="EMBL" id="BART01040118">
    <property type="protein sequence ID" value="GAH26246.1"/>
    <property type="molecule type" value="Genomic_DNA"/>
</dbReference>
<dbReference type="GO" id="GO:0005829">
    <property type="term" value="C:cytosol"/>
    <property type="evidence" value="ECO:0007669"/>
    <property type="project" value="TreeGrafter"/>
</dbReference>
<dbReference type="GO" id="GO:0000156">
    <property type="term" value="F:phosphorelay response regulator activity"/>
    <property type="evidence" value="ECO:0007669"/>
    <property type="project" value="TreeGrafter"/>
</dbReference>
<dbReference type="SUPFAM" id="SSF52172">
    <property type="entry name" value="CheY-like"/>
    <property type="match status" value="1"/>
</dbReference>
<evidence type="ECO:0000256" key="1">
    <source>
        <dbReference type="ARBA" id="ARBA00022553"/>
    </source>
</evidence>
<keyword evidence="3" id="KW-0238">DNA-binding</keyword>
<dbReference type="InterPro" id="IPR011006">
    <property type="entry name" value="CheY-like_superfamily"/>
</dbReference>
<dbReference type="Pfam" id="PF00072">
    <property type="entry name" value="Response_reg"/>
    <property type="match status" value="1"/>
</dbReference>
<feature type="domain" description="Response regulatory" evidence="4">
    <location>
        <begin position="1"/>
        <end position="76"/>
    </location>
</feature>